<evidence type="ECO:0000313" key="2">
    <source>
        <dbReference type="Proteomes" id="UP000274907"/>
    </source>
</evidence>
<gene>
    <name evidence="1" type="ORF">EAH68_12855</name>
</gene>
<evidence type="ECO:0000313" key="1">
    <source>
        <dbReference type="EMBL" id="RSZ61545.1"/>
    </source>
</evidence>
<name>A0A3S0BEX0_9CORY</name>
<protein>
    <submittedName>
        <fullName evidence="1">Uncharacterized protein</fullName>
    </submittedName>
</protein>
<sequence>MGEALGGLLGDIIGGIGAAIAGFFDPEGVFGAVGEGISTIRDGMEDLHDRVDLVDEILDYGVAYMPTGRNFSGAGKLPFTGQRTPLKGVRLESSGLRLLGKGAWQISVTLNPSWVRLVTSQIIYEIRCYAPNGSLFTYQRFVDYTSDDTHSVDFGADFVVPAPNYLVSVHVVSIGLGRGHNGGWATTRLVAKRWTSETIGQPSGDASEEVGEG</sequence>
<keyword evidence="2" id="KW-1185">Reference proteome</keyword>
<dbReference type="AlphaFoldDB" id="A0A3S0BEX0"/>
<organism evidence="1 2">
    <name type="scientific">Corynebacterium hylobatis</name>
    <dbReference type="NCBI Taxonomy" id="1859290"/>
    <lineage>
        <taxon>Bacteria</taxon>
        <taxon>Bacillati</taxon>
        <taxon>Actinomycetota</taxon>
        <taxon>Actinomycetes</taxon>
        <taxon>Mycobacteriales</taxon>
        <taxon>Corynebacteriaceae</taxon>
        <taxon>Corynebacterium</taxon>
    </lineage>
</organism>
<accession>A0A3S0BEX0</accession>
<dbReference type="EMBL" id="RXHJ01000019">
    <property type="protein sequence ID" value="RSZ61545.1"/>
    <property type="molecule type" value="Genomic_DNA"/>
</dbReference>
<reference evidence="1 2" key="1">
    <citation type="submission" date="2018-12" db="EMBL/GenBank/DDBJ databases">
        <title>YIM 101343 draft genome.</title>
        <authorList>
            <person name="Chen X."/>
        </authorList>
    </citation>
    <scope>NUCLEOTIDE SEQUENCE [LARGE SCALE GENOMIC DNA]</scope>
    <source>
        <strain evidence="1 2">YIM 101343</strain>
    </source>
</reference>
<proteinExistence type="predicted"/>
<dbReference type="Proteomes" id="UP000274907">
    <property type="component" value="Unassembled WGS sequence"/>
</dbReference>
<comment type="caution">
    <text evidence="1">The sequence shown here is derived from an EMBL/GenBank/DDBJ whole genome shotgun (WGS) entry which is preliminary data.</text>
</comment>